<evidence type="ECO:0000313" key="4">
    <source>
        <dbReference type="EMBL" id="ROQ01617.1"/>
    </source>
</evidence>
<evidence type="ECO:0000256" key="3">
    <source>
        <dbReference type="ARBA" id="ARBA00049429"/>
    </source>
</evidence>
<evidence type="ECO:0000256" key="1">
    <source>
        <dbReference type="ARBA" id="ARBA00005213"/>
    </source>
</evidence>
<reference evidence="4 5" key="1">
    <citation type="submission" date="2018-11" db="EMBL/GenBank/DDBJ databases">
        <title>Genomic Encyclopedia of Type Strains, Phase IV (KMG-IV): sequencing the most valuable type-strain genomes for metagenomic binning, comparative biology and taxonomic classification.</title>
        <authorList>
            <person name="Goeker M."/>
        </authorList>
    </citation>
    <scope>NUCLEOTIDE SEQUENCE [LARGE SCALE GENOMIC DNA]</scope>
    <source>
        <strain evidence="4 5">DSM 5900</strain>
    </source>
</reference>
<dbReference type="EMBL" id="RJKX01000011">
    <property type="protein sequence ID" value="ROQ01617.1"/>
    <property type="molecule type" value="Genomic_DNA"/>
</dbReference>
<accession>A0A3N1MFV3</accession>
<comment type="caution">
    <text evidence="4">The sequence shown here is derived from an EMBL/GenBank/DDBJ whole genome shotgun (WGS) entry which is preliminary data.</text>
</comment>
<dbReference type="OrthoDB" id="9807502at2"/>
<protein>
    <recommendedName>
        <fullName evidence="2">arginine deiminase</fullName>
        <ecNumber evidence="2">3.5.3.6</ecNumber>
    </recommendedName>
</protein>
<dbReference type="GO" id="GO:0016990">
    <property type="term" value="F:arginine deiminase activity"/>
    <property type="evidence" value="ECO:0007669"/>
    <property type="project" value="UniProtKB-EC"/>
</dbReference>
<evidence type="ECO:0000313" key="5">
    <source>
        <dbReference type="Proteomes" id="UP000278222"/>
    </source>
</evidence>
<sequence>MTMMTEGEYRYNMLIKTFASTPEPGFETESEQVRVWGRRWGCNNDVGHLRMVLMHRPGDELKIVDPAKRLPDINAFGDVEEGWYWRGDTIPPLDAMQAQHDALVAALREEGTEVVFLDRCAKGRMKSCYTRDSMIAVDGGAIVTRLGPPIRRGEEAPVTQTLARIGMPILRTIHGTGILEGGSFAWINPKTAVLGVSSRCNDEGARQLAEVLRPMGVELLLVPLTGYRLHIDGNFVMIDADTALINPTQLPFWFLEKLKELKVRTIEVSHEDRAGIVNCLTVRPGRLIMPEGVSERTRDKIEQLQISIRVVPYENVALGGGGIHCSTGPLIRDPL</sequence>
<proteinExistence type="predicted"/>
<comment type="catalytic activity">
    <reaction evidence="3">
        <text>L-arginine + H2O = L-citrulline + NH4(+)</text>
        <dbReference type="Rhea" id="RHEA:19597"/>
        <dbReference type="ChEBI" id="CHEBI:15377"/>
        <dbReference type="ChEBI" id="CHEBI:28938"/>
        <dbReference type="ChEBI" id="CHEBI:32682"/>
        <dbReference type="ChEBI" id="CHEBI:57743"/>
        <dbReference type="EC" id="3.5.3.6"/>
    </reaction>
</comment>
<organism evidence="4 5">
    <name type="scientific">Stella humosa</name>
    <dbReference type="NCBI Taxonomy" id="94"/>
    <lineage>
        <taxon>Bacteria</taxon>
        <taxon>Pseudomonadati</taxon>
        <taxon>Pseudomonadota</taxon>
        <taxon>Alphaproteobacteria</taxon>
        <taxon>Rhodospirillales</taxon>
        <taxon>Stellaceae</taxon>
        <taxon>Stella</taxon>
    </lineage>
</organism>
<dbReference type="RefSeq" id="WP_123688357.1">
    <property type="nucleotide sequence ID" value="NZ_AP019700.1"/>
</dbReference>
<dbReference type="Gene3D" id="3.75.10.10">
    <property type="entry name" value="L-arginine/glycine Amidinotransferase, Chain A"/>
    <property type="match status" value="1"/>
</dbReference>
<dbReference type="GO" id="GO:0019546">
    <property type="term" value="P:L-arginine deiminase pathway"/>
    <property type="evidence" value="ECO:0007669"/>
    <property type="project" value="TreeGrafter"/>
</dbReference>
<name>A0A3N1MFV3_9PROT</name>
<gene>
    <name evidence="4" type="ORF">EDC65_0798</name>
</gene>
<dbReference type="Pfam" id="PF19420">
    <property type="entry name" value="DDAH_eukar"/>
    <property type="match status" value="1"/>
</dbReference>
<dbReference type="Proteomes" id="UP000278222">
    <property type="component" value="Unassembled WGS sequence"/>
</dbReference>
<keyword evidence="5" id="KW-1185">Reference proteome</keyword>
<evidence type="ECO:0000256" key="2">
    <source>
        <dbReference type="ARBA" id="ARBA00012171"/>
    </source>
</evidence>
<dbReference type="AlphaFoldDB" id="A0A3N1MFV3"/>
<dbReference type="PANTHER" id="PTHR47271">
    <property type="entry name" value="ARGININE DEIMINASE"/>
    <property type="match status" value="1"/>
</dbReference>
<dbReference type="SUPFAM" id="SSF55909">
    <property type="entry name" value="Pentein"/>
    <property type="match status" value="1"/>
</dbReference>
<keyword evidence="4" id="KW-0378">Hydrolase</keyword>
<comment type="pathway">
    <text evidence="1">Amino-acid degradation; L-arginine degradation via ADI pathway; carbamoyl phosphate from L-arginine: step 1/2.</text>
</comment>
<dbReference type="PANTHER" id="PTHR47271:SF2">
    <property type="entry name" value="ARGININE DEIMINASE"/>
    <property type="match status" value="1"/>
</dbReference>
<dbReference type="EC" id="3.5.3.6" evidence="2"/>